<evidence type="ECO:0000313" key="3">
    <source>
        <dbReference type="Proteomes" id="UP000278419"/>
    </source>
</evidence>
<keyword evidence="1" id="KW-0812">Transmembrane</keyword>
<feature type="transmembrane region" description="Helical" evidence="1">
    <location>
        <begin position="47"/>
        <end position="63"/>
    </location>
</feature>
<sequence>MRKGYLELNIFNWMKTNTTFKVNLYFGLIYVILYVMSFFIGNLIKPILTIITLIWISIYWYIYRCRDVLTVRKFLFGYKECNDLCGSDAFFFKLLSNEFFKIMKSYPITMIYILLWYLPLNALLKFWDAIKNIIEILNLFDILGFLNCFESCIKYLASNLAPYMLAYKDETQIVVNIVYLLVLWIVTYTICLRIKLSKFLDNN</sequence>
<evidence type="ECO:0000313" key="2">
    <source>
        <dbReference type="EMBL" id="VED98747.1"/>
    </source>
</evidence>
<evidence type="ECO:0000256" key="1">
    <source>
        <dbReference type="SAM" id="Phobius"/>
    </source>
</evidence>
<keyword evidence="1" id="KW-1133">Transmembrane helix</keyword>
<keyword evidence="1" id="KW-0472">Membrane</keyword>
<protein>
    <submittedName>
        <fullName evidence="2">Uncharacterized protein</fullName>
    </submittedName>
</protein>
<feature type="transmembrane region" description="Helical" evidence="1">
    <location>
        <begin position="105"/>
        <end position="124"/>
    </location>
</feature>
<feature type="transmembrane region" description="Helical" evidence="1">
    <location>
        <begin position="177"/>
        <end position="196"/>
    </location>
</feature>
<dbReference type="Proteomes" id="UP000278419">
    <property type="component" value="Chromosome"/>
</dbReference>
<gene>
    <name evidence="2" type="ORF">NCTC10713_01754</name>
</gene>
<feature type="transmembrane region" description="Helical" evidence="1">
    <location>
        <begin position="20"/>
        <end position="40"/>
    </location>
</feature>
<name>A0A448AK33_STRAP</name>
<reference evidence="2 3" key="1">
    <citation type="submission" date="2018-12" db="EMBL/GenBank/DDBJ databases">
        <authorList>
            <consortium name="Pathogen Informatics"/>
        </authorList>
    </citation>
    <scope>NUCLEOTIDE SEQUENCE [LARGE SCALE GENOMIC DNA]</scope>
    <source>
        <strain evidence="2 3">NCTC10713</strain>
    </source>
</reference>
<dbReference type="EMBL" id="LR134283">
    <property type="protein sequence ID" value="VED98747.1"/>
    <property type="molecule type" value="Genomic_DNA"/>
</dbReference>
<organism evidence="2 3">
    <name type="scientific">Streptococcus anginosus</name>
    <dbReference type="NCBI Taxonomy" id="1328"/>
    <lineage>
        <taxon>Bacteria</taxon>
        <taxon>Bacillati</taxon>
        <taxon>Bacillota</taxon>
        <taxon>Bacilli</taxon>
        <taxon>Lactobacillales</taxon>
        <taxon>Streptococcaceae</taxon>
        <taxon>Streptococcus</taxon>
        <taxon>Streptococcus anginosus group</taxon>
    </lineage>
</organism>
<dbReference type="AlphaFoldDB" id="A0A448AK33"/>
<accession>A0A448AK33</accession>
<proteinExistence type="predicted"/>